<evidence type="ECO:0000313" key="14">
    <source>
        <dbReference type="EMBL" id="GLQ17463.1"/>
    </source>
</evidence>
<evidence type="ECO:0000256" key="8">
    <source>
        <dbReference type="ARBA" id="ARBA00022840"/>
    </source>
</evidence>
<dbReference type="InterPro" id="IPR027417">
    <property type="entry name" value="P-loop_NTPase"/>
</dbReference>
<comment type="catalytic activity">
    <reaction evidence="10 11">
        <text>DNA(n) + a 2'-deoxyribonucleoside 5'-triphosphate = DNA(n+1) + diphosphate</text>
        <dbReference type="Rhea" id="RHEA:22508"/>
        <dbReference type="Rhea" id="RHEA-COMP:17339"/>
        <dbReference type="Rhea" id="RHEA-COMP:17340"/>
        <dbReference type="ChEBI" id="CHEBI:33019"/>
        <dbReference type="ChEBI" id="CHEBI:61560"/>
        <dbReference type="ChEBI" id="CHEBI:173112"/>
        <dbReference type="EC" id="2.7.7.7"/>
    </reaction>
</comment>
<dbReference type="InterPro" id="IPR050238">
    <property type="entry name" value="DNA_Rep/Repair_Clamp_Loader"/>
</dbReference>
<gene>
    <name evidence="11" type="primary">dnaX</name>
    <name evidence="14" type="ORF">GCM10007879_17120</name>
</gene>
<keyword evidence="9 11" id="KW-0239">DNA-directed DNA polymerase</keyword>
<dbReference type="PANTHER" id="PTHR11669">
    <property type="entry name" value="REPLICATION FACTOR C / DNA POLYMERASE III GAMMA-TAU SUBUNIT"/>
    <property type="match status" value="1"/>
</dbReference>
<reference evidence="14" key="2">
    <citation type="submission" date="2023-01" db="EMBL/GenBank/DDBJ databases">
        <title>Draft genome sequence of Maritalea porphyrae strain NBRC 107169.</title>
        <authorList>
            <person name="Sun Q."/>
            <person name="Mori K."/>
        </authorList>
    </citation>
    <scope>NUCLEOTIDE SEQUENCE</scope>
    <source>
        <strain evidence="14">NBRC 107169</strain>
    </source>
</reference>
<keyword evidence="7" id="KW-0862">Zinc</keyword>
<dbReference type="Pfam" id="PF12362">
    <property type="entry name" value="DUF3646"/>
    <property type="match status" value="1"/>
</dbReference>
<comment type="function">
    <text evidence="11">DNA polymerase III is a complex, multichain enzyme responsible for most of the replicative synthesis in bacteria. This DNA polymerase also exhibits 3' to 5' exonuclease activity.</text>
</comment>
<dbReference type="EMBL" id="BSNI01000002">
    <property type="protein sequence ID" value="GLQ17463.1"/>
    <property type="molecule type" value="Genomic_DNA"/>
</dbReference>
<evidence type="ECO:0000256" key="2">
    <source>
        <dbReference type="ARBA" id="ARBA00022679"/>
    </source>
</evidence>
<evidence type="ECO:0000256" key="10">
    <source>
        <dbReference type="ARBA" id="ARBA00049244"/>
    </source>
</evidence>
<dbReference type="InterPro" id="IPR003593">
    <property type="entry name" value="AAA+_ATPase"/>
</dbReference>
<feature type="region of interest" description="Disordered" evidence="12">
    <location>
        <begin position="380"/>
        <end position="434"/>
    </location>
</feature>
<feature type="compositionally biased region" description="Low complexity" evidence="12">
    <location>
        <begin position="385"/>
        <end position="400"/>
    </location>
</feature>
<evidence type="ECO:0000256" key="1">
    <source>
        <dbReference type="ARBA" id="ARBA00006360"/>
    </source>
</evidence>
<keyword evidence="3 11" id="KW-0548">Nucleotidyltransferase</keyword>
<comment type="caution">
    <text evidence="14">The sequence shown here is derived from an EMBL/GenBank/DDBJ whole genome shotgun (WGS) entry which is preliminary data.</text>
</comment>
<sequence length="577" mass="62887">MADKQESYLVLARKYRPESFATFIGQEAMVQTLKNAFSANRIAHAFMLTGVRGVGKTTTARILARALNFEDDNGARPNLDLETEGKHCRAIIESRHVDIIEMDAASHTGIDDIREIIDSVRYGPVSAPYKVFIIDEVHMLSKAAFNGLLKTLEEPPPYVKFIFATTEIRKVPITILSRCQRFDLRRVGPEALQDYLGGILEKEGITFEQDALQLVIRAGEGSVRDNLSLLDQAIAHSGGDIKAETVRQMLGLADRALTLDLFETLMKGDAASALEQLRHQYDAGADAATIVTDLASTTHLVTRLKVVPGADKDPVLTPDEKTRGKEMAQKLNIRVLSRTWQILNKGIQEINNAHDAIQAAEMVLIRLAYAADLPTPDELIKKLGDAPQGGSASAQSAPSGRPTGGGGMQAAAGGGARMQAVSVNHAPQASPVSKPTMSISTFEEIVALCGEKRELVLKHALEANVSPVSVADGRIEIALTPNTDQSVASQLSQKLKEWTNRPWMVTVSKQKAENTIRQQRDRAAQEKLDKAMQDPSVKAILAAFPGARLVNEKSLIDDEPPAEQWLDDGERDEGIDE</sequence>
<dbReference type="NCBIfam" id="NF006585">
    <property type="entry name" value="PRK09111.1"/>
    <property type="match status" value="1"/>
</dbReference>
<organism evidence="14 15">
    <name type="scientific">Maritalea porphyrae</name>
    <dbReference type="NCBI Taxonomy" id="880732"/>
    <lineage>
        <taxon>Bacteria</taxon>
        <taxon>Pseudomonadati</taxon>
        <taxon>Pseudomonadota</taxon>
        <taxon>Alphaproteobacteria</taxon>
        <taxon>Hyphomicrobiales</taxon>
        <taxon>Devosiaceae</taxon>
        <taxon>Maritalea</taxon>
    </lineage>
</organism>
<evidence type="ECO:0000256" key="5">
    <source>
        <dbReference type="ARBA" id="ARBA00022723"/>
    </source>
</evidence>
<dbReference type="EC" id="2.7.7.7" evidence="11"/>
<evidence type="ECO:0000256" key="3">
    <source>
        <dbReference type="ARBA" id="ARBA00022695"/>
    </source>
</evidence>
<feature type="compositionally biased region" description="Acidic residues" evidence="12">
    <location>
        <begin position="557"/>
        <end position="577"/>
    </location>
</feature>
<evidence type="ECO:0000313" key="15">
    <source>
        <dbReference type="Proteomes" id="UP001161405"/>
    </source>
</evidence>
<dbReference type="CDD" id="cd18137">
    <property type="entry name" value="HLD_clamp_pol_III_gamma_tau"/>
    <property type="match status" value="1"/>
</dbReference>
<keyword evidence="5" id="KW-0479">Metal-binding</keyword>
<keyword evidence="2 11" id="KW-0808">Transferase</keyword>
<evidence type="ECO:0000256" key="12">
    <source>
        <dbReference type="SAM" id="MobiDB-lite"/>
    </source>
</evidence>
<evidence type="ECO:0000256" key="4">
    <source>
        <dbReference type="ARBA" id="ARBA00022705"/>
    </source>
</evidence>
<dbReference type="Gene3D" id="1.20.272.10">
    <property type="match status" value="1"/>
</dbReference>
<keyword evidence="4 11" id="KW-0235">DNA replication</keyword>
<dbReference type="InterPro" id="IPR045085">
    <property type="entry name" value="HLD_clamp_pol_III_gamma_tau"/>
</dbReference>
<evidence type="ECO:0000256" key="7">
    <source>
        <dbReference type="ARBA" id="ARBA00022833"/>
    </source>
</evidence>
<dbReference type="InterPro" id="IPR008921">
    <property type="entry name" value="DNA_pol3_clamp-load_cplx_C"/>
</dbReference>
<dbReference type="PANTHER" id="PTHR11669:SF0">
    <property type="entry name" value="PROTEIN STICHEL-LIKE 2"/>
    <property type="match status" value="1"/>
</dbReference>
<comment type="similarity">
    <text evidence="1 11">Belongs to the DnaX/STICHEL family.</text>
</comment>
<dbReference type="Proteomes" id="UP001161405">
    <property type="component" value="Unassembled WGS sequence"/>
</dbReference>
<feature type="compositionally biased region" description="Gly residues" evidence="12">
    <location>
        <begin position="402"/>
        <end position="416"/>
    </location>
</feature>
<dbReference type="InterPro" id="IPR022754">
    <property type="entry name" value="DNA_pol_III_gamma-3"/>
</dbReference>
<feature type="compositionally biased region" description="Polar residues" evidence="12">
    <location>
        <begin position="421"/>
        <end position="434"/>
    </location>
</feature>
<keyword evidence="8 11" id="KW-0067">ATP-binding</keyword>
<protein>
    <recommendedName>
        <fullName evidence="11">DNA polymerase III subunit gamma/tau</fullName>
        <ecNumber evidence="11">2.7.7.7</ecNumber>
    </recommendedName>
</protein>
<proteinExistence type="inferred from homology"/>
<dbReference type="Pfam" id="PF13177">
    <property type="entry name" value="DNA_pol3_delta2"/>
    <property type="match status" value="1"/>
</dbReference>
<evidence type="ECO:0000256" key="9">
    <source>
        <dbReference type="ARBA" id="ARBA00022932"/>
    </source>
</evidence>
<name>A0ABQ5UQB5_9HYPH</name>
<dbReference type="SUPFAM" id="SSF52540">
    <property type="entry name" value="P-loop containing nucleoside triphosphate hydrolases"/>
    <property type="match status" value="1"/>
</dbReference>
<dbReference type="SMART" id="SM00382">
    <property type="entry name" value="AAA"/>
    <property type="match status" value="1"/>
</dbReference>
<dbReference type="NCBIfam" id="TIGR02397">
    <property type="entry name" value="dnaX_nterm"/>
    <property type="match status" value="1"/>
</dbReference>
<dbReference type="Gene3D" id="1.10.8.60">
    <property type="match status" value="1"/>
</dbReference>
<dbReference type="Gene3D" id="3.40.50.300">
    <property type="entry name" value="P-loop containing nucleotide triphosphate hydrolases"/>
    <property type="match status" value="1"/>
</dbReference>
<dbReference type="Pfam" id="PF22608">
    <property type="entry name" value="DNAX_ATPase_lid"/>
    <property type="match status" value="1"/>
</dbReference>
<dbReference type="CDD" id="cd00009">
    <property type="entry name" value="AAA"/>
    <property type="match status" value="1"/>
</dbReference>
<accession>A0ABQ5UQB5</accession>
<reference evidence="14" key="1">
    <citation type="journal article" date="2014" name="Int. J. Syst. Evol. Microbiol.">
        <title>Complete genome of a new Firmicutes species belonging to the dominant human colonic microbiota ('Ruminococcus bicirculans') reveals two chromosomes and a selective capacity to utilize plant glucans.</title>
        <authorList>
            <consortium name="NISC Comparative Sequencing Program"/>
            <person name="Wegmann U."/>
            <person name="Louis P."/>
            <person name="Goesmann A."/>
            <person name="Henrissat B."/>
            <person name="Duncan S.H."/>
            <person name="Flint H.J."/>
        </authorList>
    </citation>
    <scope>NUCLEOTIDE SEQUENCE</scope>
    <source>
        <strain evidence="14">NBRC 107169</strain>
    </source>
</reference>
<feature type="region of interest" description="Disordered" evidence="12">
    <location>
        <begin position="552"/>
        <end position="577"/>
    </location>
</feature>
<dbReference type="InterPro" id="IPR022107">
    <property type="entry name" value="DNA_pol_III_gamma/tau_C"/>
</dbReference>
<evidence type="ECO:0000256" key="6">
    <source>
        <dbReference type="ARBA" id="ARBA00022741"/>
    </source>
</evidence>
<dbReference type="InterPro" id="IPR012763">
    <property type="entry name" value="DNA_pol_III_sug/sutau_N"/>
</dbReference>
<comment type="subunit">
    <text evidence="11">DNA polymerase III contains a core (composed of alpha, epsilon and theta chains) that associates with a tau subunit. This core dimerizes to form the POLIII' complex. PolIII' associates with the gamma complex (composed of gamma, delta, delta', psi and chi chains) and with the beta chain to form the complete DNA polymerase III complex.</text>
</comment>
<evidence type="ECO:0000256" key="11">
    <source>
        <dbReference type="RuleBase" id="RU364063"/>
    </source>
</evidence>
<evidence type="ECO:0000259" key="13">
    <source>
        <dbReference type="SMART" id="SM00382"/>
    </source>
</evidence>
<keyword evidence="6 11" id="KW-0547">Nucleotide-binding</keyword>
<feature type="domain" description="AAA+ ATPase" evidence="13">
    <location>
        <begin position="42"/>
        <end position="188"/>
    </location>
</feature>
<keyword evidence="15" id="KW-1185">Reference proteome</keyword>
<dbReference type="Pfam" id="PF12169">
    <property type="entry name" value="DNA_pol3_gamma3"/>
    <property type="match status" value="1"/>
</dbReference>
<dbReference type="SUPFAM" id="SSF48019">
    <property type="entry name" value="post-AAA+ oligomerization domain-like"/>
    <property type="match status" value="1"/>
</dbReference>